<dbReference type="GO" id="GO:0006301">
    <property type="term" value="P:DNA damage tolerance"/>
    <property type="evidence" value="ECO:0007669"/>
    <property type="project" value="InterPro"/>
</dbReference>
<feature type="coiled-coil region" evidence="5">
    <location>
        <begin position="349"/>
        <end position="376"/>
    </location>
</feature>
<evidence type="ECO:0000256" key="2">
    <source>
        <dbReference type="ARBA" id="ARBA00022771"/>
    </source>
</evidence>
<dbReference type="InterPro" id="IPR018957">
    <property type="entry name" value="Znf_C3HC4_RING-type"/>
</dbReference>
<feature type="region of interest" description="Disordered" evidence="6">
    <location>
        <begin position="404"/>
        <end position="459"/>
    </location>
</feature>
<keyword evidence="9" id="KW-1185">Reference proteome</keyword>
<dbReference type="EMBL" id="KZ819604">
    <property type="protein sequence ID" value="PWN33566.1"/>
    <property type="molecule type" value="Genomic_DNA"/>
</dbReference>
<feature type="domain" description="RING-type" evidence="7">
    <location>
        <begin position="36"/>
        <end position="79"/>
    </location>
</feature>
<dbReference type="STRING" id="1280837.A0A316V7S0"/>
<feature type="compositionally biased region" description="Basic residues" evidence="6">
    <location>
        <begin position="151"/>
        <end position="160"/>
    </location>
</feature>
<dbReference type="PANTHER" id="PTHR14134:SF2">
    <property type="entry name" value="E3 UBIQUITIN-PROTEIN LIGASE RAD18"/>
    <property type="match status" value="1"/>
</dbReference>
<feature type="compositionally biased region" description="Acidic residues" evidence="6">
    <location>
        <begin position="178"/>
        <end position="187"/>
    </location>
</feature>
<evidence type="ECO:0000313" key="9">
    <source>
        <dbReference type="Proteomes" id="UP000245771"/>
    </source>
</evidence>
<proteinExistence type="predicted"/>
<keyword evidence="1" id="KW-0479">Metal-binding</keyword>
<evidence type="ECO:0000256" key="1">
    <source>
        <dbReference type="ARBA" id="ARBA00022723"/>
    </source>
</evidence>
<dbReference type="InterPro" id="IPR017907">
    <property type="entry name" value="Znf_RING_CS"/>
</dbReference>
<keyword evidence="3" id="KW-0862">Zinc</keyword>
<evidence type="ECO:0000256" key="4">
    <source>
        <dbReference type="PROSITE-ProRule" id="PRU00175"/>
    </source>
</evidence>
<organism evidence="8 9">
    <name type="scientific">Meira miltonrushii</name>
    <dbReference type="NCBI Taxonomy" id="1280837"/>
    <lineage>
        <taxon>Eukaryota</taxon>
        <taxon>Fungi</taxon>
        <taxon>Dikarya</taxon>
        <taxon>Basidiomycota</taxon>
        <taxon>Ustilaginomycotina</taxon>
        <taxon>Exobasidiomycetes</taxon>
        <taxon>Exobasidiales</taxon>
        <taxon>Brachybasidiaceae</taxon>
        <taxon>Meira</taxon>
    </lineage>
</organism>
<dbReference type="InterPro" id="IPR001841">
    <property type="entry name" value="Znf_RING"/>
</dbReference>
<reference evidence="8 9" key="1">
    <citation type="journal article" date="2018" name="Mol. Biol. Evol.">
        <title>Broad Genomic Sampling Reveals a Smut Pathogenic Ancestry of the Fungal Clade Ustilaginomycotina.</title>
        <authorList>
            <person name="Kijpornyongpan T."/>
            <person name="Mondo S.J."/>
            <person name="Barry K."/>
            <person name="Sandor L."/>
            <person name="Lee J."/>
            <person name="Lipzen A."/>
            <person name="Pangilinan J."/>
            <person name="LaButti K."/>
            <person name="Hainaut M."/>
            <person name="Henrissat B."/>
            <person name="Grigoriev I.V."/>
            <person name="Spatafora J.W."/>
            <person name="Aime M.C."/>
        </authorList>
    </citation>
    <scope>NUCLEOTIDE SEQUENCE [LARGE SCALE GENOMIC DNA]</scope>
    <source>
        <strain evidence="8 9">MCA 3882</strain>
    </source>
</reference>
<dbReference type="GO" id="GO:0003697">
    <property type="term" value="F:single-stranded DNA binding"/>
    <property type="evidence" value="ECO:0007669"/>
    <property type="project" value="InterPro"/>
</dbReference>
<dbReference type="GO" id="GO:0061630">
    <property type="term" value="F:ubiquitin protein ligase activity"/>
    <property type="evidence" value="ECO:0007669"/>
    <property type="project" value="InterPro"/>
</dbReference>
<feature type="region of interest" description="Disordered" evidence="6">
    <location>
        <begin position="120"/>
        <end position="207"/>
    </location>
</feature>
<dbReference type="RefSeq" id="XP_025353868.1">
    <property type="nucleotide sequence ID" value="XM_025496699.1"/>
</dbReference>
<gene>
    <name evidence="8" type="ORF">FA14DRAFT_125331</name>
</gene>
<evidence type="ECO:0000256" key="5">
    <source>
        <dbReference type="SAM" id="Coils"/>
    </source>
</evidence>
<feature type="compositionally biased region" description="Polar residues" evidence="6">
    <location>
        <begin position="436"/>
        <end position="448"/>
    </location>
</feature>
<accession>A0A316V7S0</accession>
<dbReference type="InterPro" id="IPR039577">
    <property type="entry name" value="Rad18"/>
</dbReference>
<dbReference type="PROSITE" id="PS50089">
    <property type="entry name" value="ZF_RING_2"/>
    <property type="match status" value="1"/>
</dbReference>
<sequence>MAKNGGGAWNLVAADDPSDWKEEFAFLKSLDSGLRCDLCFDIYTAPVSIKDCSHTFCSACVRNAINKPGEEMSGKCPKCMIKNVYDSSLLPQPTLENVALQWRNARTQLYDMQQARLQEQAARASSSTNGHITGKRARDEVERSSSPSSPHLRRSKRSTSARKAGTPSYAEHVTIDDSSQDEYEDIQSSEPETKTSTPQPAHQQNKIDTKDYRQIGASDLVQCPMCQHTFTYRALNIHLDKGTCSPNDPEPSPQERGLTAQKVGNATSTSAWLNPAGFATLTPGNSSKATIKEDRRKKLVRPAYDMLKVNDIKRLLRDWQLNSAGNDRKRMVERHRKWINLFNANLDASEQVRKSNASLRQELEQWERAQDEASNGLSEKRAKTWAMDHKNDFATLAKLARETHLRDRSKHLEEKKAKETEEAKSSTGVDEGPQTVPMNSEHNINTSIPREEIQDGNIE</sequence>
<dbReference type="InParanoid" id="A0A316V7S0"/>
<dbReference type="InterPro" id="IPR013083">
    <property type="entry name" value="Znf_RING/FYVE/PHD"/>
</dbReference>
<dbReference type="FunCoup" id="A0A316V7S0">
    <property type="interactions" value="155"/>
</dbReference>
<dbReference type="GeneID" id="37018480"/>
<dbReference type="GO" id="GO:0097505">
    <property type="term" value="C:Rad6-Rad18 complex"/>
    <property type="evidence" value="ECO:0007669"/>
    <property type="project" value="TreeGrafter"/>
</dbReference>
<evidence type="ECO:0000313" key="8">
    <source>
        <dbReference type="EMBL" id="PWN33566.1"/>
    </source>
</evidence>
<feature type="compositionally biased region" description="Basic and acidic residues" evidence="6">
    <location>
        <begin position="404"/>
        <end position="424"/>
    </location>
</feature>
<feature type="compositionally biased region" description="Polar residues" evidence="6">
    <location>
        <begin position="188"/>
        <end position="204"/>
    </location>
</feature>
<dbReference type="GO" id="GO:0006513">
    <property type="term" value="P:protein monoubiquitination"/>
    <property type="evidence" value="ECO:0007669"/>
    <property type="project" value="InterPro"/>
</dbReference>
<evidence type="ECO:0000256" key="6">
    <source>
        <dbReference type="SAM" id="MobiDB-lite"/>
    </source>
</evidence>
<dbReference type="GO" id="GO:0008270">
    <property type="term" value="F:zinc ion binding"/>
    <property type="evidence" value="ECO:0007669"/>
    <property type="project" value="UniProtKB-KW"/>
</dbReference>
<dbReference type="Gene3D" id="3.30.40.10">
    <property type="entry name" value="Zinc/RING finger domain, C3HC4 (zinc finger)"/>
    <property type="match status" value="1"/>
</dbReference>
<keyword evidence="2 4" id="KW-0863">Zinc-finger</keyword>
<name>A0A316V7S0_9BASI</name>
<dbReference type="Pfam" id="PF00097">
    <property type="entry name" value="zf-C3HC4"/>
    <property type="match status" value="1"/>
</dbReference>
<dbReference type="PROSITE" id="PS00518">
    <property type="entry name" value="ZF_RING_1"/>
    <property type="match status" value="1"/>
</dbReference>
<evidence type="ECO:0000259" key="7">
    <source>
        <dbReference type="PROSITE" id="PS50089"/>
    </source>
</evidence>
<protein>
    <recommendedName>
        <fullName evidence="7">RING-type domain-containing protein</fullName>
    </recommendedName>
</protein>
<dbReference type="GO" id="GO:0005634">
    <property type="term" value="C:nucleus"/>
    <property type="evidence" value="ECO:0007669"/>
    <property type="project" value="TreeGrafter"/>
</dbReference>
<keyword evidence="5" id="KW-0175">Coiled coil</keyword>
<evidence type="ECO:0000256" key="3">
    <source>
        <dbReference type="ARBA" id="ARBA00022833"/>
    </source>
</evidence>
<dbReference type="PANTHER" id="PTHR14134">
    <property type="entry name" value="E3 UBIQUITIN-PROTEIN LIGASE RAD18"/>
    <property type="match status" value="1"/>
</dbReference>
<dbReference type="AlphaFoldDB" id="A0A316V7S0"/>
<dbReference type="SMART" id="SM00184">
    <property type="entry name" value="RING"/>
    <property type="match status" value="1"/>
</dbReference>
<dbReference type="SUPFAM" id="SSF57850">
    <property type="entry name" value="RING/U-box"/>
    <property type="match status" value="1"/>
</dbReference>
<dbReference type="Proteomes" id="UP000245771">
    <property type="component" value="Unassembled WGS sequence"/>
</dbReference>
<dbReference type="OrthoDB" id="9049620at2759"/>